<accession>A0A1G7HVG5</accession>
<dbReference type="SUPFAM" id="SSF51569">
    <property type="entry name" value="Aldolase"/>
    <property type="match status" value="1"/>
</dbReference>
<dbReference type="GO" id="GO:0047444">
    <property type="term" value="F:N-acylneuraminate-9-phosphate synthase activity"/>
    <property type="evidence" value="ECO:0007669"/>
    <property type="project" value="TreeGrafter"/>
</dbReference>
<dbReference type="EMBL" id="FNBO01000001">
    <property type="protein sequence ID" value="SDF04323.1"/>
    <property type="molecule type" value="Genomic_DNA"/>
</dbReference>
<dbReference type="CDD" id="cd11615">
    <property type="entry name" value="SAF_NeuB_like"/>
    <property type="match status" value="1"/>
</dbReference>
<evidence type="ECO:0000313" key="3">
    <source>
        <dbReference type="Proteomes" id="UP000324020"/>
    </source>
</evidence>
<organism evidence="2 3">
    <name type="scientific">Halorubrum xinjiangense</name>
    <dbReference type="NCBI Taxonomy" id="261291"/>
    <lineage>
        <taxon>Archaea</taxon>
        <taxon>Methanobacteriati</taxon>
        <taxon>Methanobacteriota</taxon>
        <taxon>Stenosarchaea group</taxon>
        <taxon>Halobacteria</taxon>
        <taxon>Halobacteriales</taxon>
        <taxon>Haloferacaceae</taxon>
        <taxon>Halorubrum</taxon>
    </lineage>
</organism>
<dbReference type="Gene3D" id="3.20.20.70">
    <property type="entry name" value="Aldolase class I"/>
    <property type="match status" value="1"/>
</dbReference>
<feature type="domain" description="AFP-like" evidence="1">
    <location>
        <begin position="289"/>
        <end position="350"/>
    </location>
</feature>
<evidence type="ECO:0000259" key="1">
    <source>
        <dbReference type="PROSITE" id="PS50844"/>
    </source>
</evidence>
<gene>
    <name evidence="2" type="ORF">SAMN04488067_101529</name>
</gene>
<dbReference type="PROSITE" id="PS50844">
    <property type="entry name" value="AFP_LIKE"/>
    <property type="match status" value="1"/>
</dbReference>
<dbReference type="InterPro" id="IPR036732">
    <property type="entry name" value="AFP_Neu5c_C_sf"/>
</dbReference>
<keyword evidence="3" id="KW-1185">Reference proteome</keyword>
<reference evidence="2 3" key="1">
    <citation type="submission" date="2016-10" db="EMBL/GenBank/DDBJ databases">
        <authorList>
            <person name="Varghese N."/>
            <person name="Submissions S."/>
        </authorList>
    </citation>
    <scope>NUCLEOTIDE SEQUENCE [LARGE SCALE GENOMIC DNA]</scope>
    <source>
        <strain evidence="2 3">CGMCC 1.3527</strain>
    </source>
</reference>
<evidence type="ECO:0000313" key="2">
    <source>
        <dbReference type="EMBL" id="SDF04323.1"/>
    </source>
</evidence>
<dbReference type="InterPro" id="IPR051690">
    <property type="entry name" value="PseI-like"/>
</dbReference>
<dbReference type="AlphaFoldDB" id="A0A1G7HVG5"/>
<dbReference type="GO" id="GO:0016051">
    <property type="term" value="P:carbohydrate biosynthetic process"/>
    <property type="evidence" value="ECO:0007669"/>
    <property type="project" value="InterPro"/>
</dbReference>
<dbReference type="Proteomes" id="UP000324020">
    <property type="component" value="Unassembled WGS sequence"/>
</dbReference>
<dbReference type="SUPFAM" id="SSF51269">
    <property type="entry name" value="AFP III-like domain"/>
    <property type="match status" value="1"/>
</dbReference>
<dbReference type="PANTHER" id="PTHR42966">
    <property type="entry name" value="N-ACETYLNEURAMINATE SYNTHASE"/>
    <property type="match status" value="1"/>
</dbReference>
<proteinExistence type="predicted"/>
<dbReference type="PANTHER" id="PTHR42966:SF1">
    <property type="entry name" value="SIALIC ACID SYNTHASE"/>
    <property type="match status" value="1"/>
</dbReference>
<dbReference type="InterPro" id="IPR006190">
    <property type="entry name" value="SAF_AFP_Neu5Ac"/>
</dbReference>
<sequence length="350" mass="38567">MNSFEIDDRLVGPGEPTFVIAEAGSNHNGDLNTAKELIDVAADAGADAVKFQTFRAEDLYVEKSGEVEYLDDDRSIYEIIESMEMPYEWIPELHDYCLDCGIQFMSTPFDERSAVELAEYVPAWKVASYTSSHIPFLEHLADTDKPIIMSTGAHELDEVAESVTALREAGASELVLLQCVAAYPTPISEINVGVVETLREEFDVPTGLSDHTLNPVTAPSAAAALGACVIEKHFTLDKSMEGPDHEFALEPDELDEMVTAIRDTEAALGSGEKRVLEVERELHEKARRAVHAVKDVEAGEKLTEEDIKVLRPGEQESGLHPKFYDELVGTTVVRDISRGEGIDWDDVNQS</sequence>
<dbReference type="SMART" id="SM00858">
    <property type="entry name" value="SAF"/>
    <property type="match status" value="1"/>
</dbReference>
<protein>
    <submittedName>
        <fullName evidence="2">N-acetylneuraminate synthase</fullName>
    </submittedName>
</protein>
<dbReference type="InterPro" id="IPR057736">
    <property type="entry name" value="SAF_PseI/NeuA/NeuB"/>
</dbReference>
<dbReference type="InterPro" id="IPR013974">
    <property type="entry name" value="SAF"/>
</dbReference>
<dbReference type="Pfam" id="PF03102">
    <property type="entry name" value="NeuB"/>
    <property type="match status" value="1"/>
</dbReference>
<dbReference type="OrthoDB" id="71219at2157"/>
<name>A0A1G7HVG5_9EURY</name>
<dbReference type="Gene3D" id="3.90.1210.10">
    <property type="entry name" value="Antifreeze-like/N-acetylneuraminic acid synthase C-terminal domain"/>
    <property type="match status" value="1"/>
</dbReference>
<dbReference type="InterPro" id="IPR013785">
    <property type="entry name" value="Aldolase_TIM"/>
</dbReference>
<dbReference type="Pfam" id="PF08666">
    <property type="entry name" value="SAF"/>
    <property type="match status" value="1"/>
</dbReference>
<dbReference type="InterPro" id="IPR013132">
    <property type="entry name" value="PseI/NeuA/B-like_N"/>
</dbReference>